<evidence type="ECO:0000313" key="9">
    <source>
        <dbReference type="Proteomes" id="UP001156682"/>
    </source>
</evidence>
<evidence type="ECO:0000313" key="8">
    <source>
        <dbReference type="EMBL" id="GLR64819.1"/>
    </source>
</evidence>
<reference evidence="9" key="1">
    <citation type="journal article" date="2019" name="Int. J. Syst. Evol. Microbiol.">
        <title>The Global Catalogue of Microorganisms (GCM) 10K type strain sequencing project: providing services to taxonomists for standard genome sequencing and annotation.</title>
        <authorList>
            <consortium name="The Broad Institute Genomics Platform"/>
            <consortium name="The Broad Institute Genome Sequencing Center for Infectious Disease"/>
            <person name="Wu L."/>
            <person name="Ma J."/>
        </authorList>
    </citation>
    <scope>NUCLEOTIDE SEQUENCE [LARGE SCALE GENOMIC DNA]</scope>
    <source>
        <strain evidence="9">NBRC 100033</strain>
    </source>
</reference>
<comment type="function">
    <text evidence="4">Catalyzes the reduction of 1-pyrroline-5-carboxylate (PCA) to L-proline.</text>
</comment>
<evidence type="ECO:0000256" key="4">
    <source>
        <dbReference type="HAMAP-Rule" id="MF_01925"/>
    </source>
</evidence>
<dbReference type="Pfam" id="PF03807">
    <property type="entry name" value="F420_oxidored"/>
    <property type="match status" value="1"/>
</dbReference>
<keyword evidence="3 4" id="KW-0560">Oxidoreductase</keyword>
<dbReference type="InterPro" id="IPR000304">
    <property type="entry name" value="Pyrroline-COOH_reductase"/>
</dbReference>
<dbReference type="Gene3D" id="3.40.50.720">
    <property type="entry name" value="NAD(P)-binding Rossmann-like Domain"/>
    <property type="match status" value="1"/>
</dbReference>
<comment type="catalytic activity">
    <reaction evidence="4">
        <text>L-proline + NADP(+) = (S)-1-pyrroline-5-carboxylate + NADPH + 2 H(+)</text>
        <dbReference type="Rhea" id="RHEA:14109"/>
        <dbReference type="ChEBI" id="CHEBI:15378"/>
        <dbReference type="ChEBI" id="CHEBI:17388"/>
        <dbReference type="ChEBI" id="CHEBI:57783"/>
        <dbReference type="ChEBI" id="CHEBI:58349"/>
        <dbReference type="ChEBI" id="CHEBI:60039"/>
        <dbReference type="EC" id="1.5.1.2"/>
    </reaction>
</comment>
<keyword evidence="9" id="KW-1185">Reference proteome</keyword>
<dbReference type="NCBIfam" id="TIGR00112">
    <property type="entry name" value="proC"/>
    <property type="match status" value="1"/>
</dbReference>
<evidence type="ECO:0000256" key="2">
    <source>
        <dbReference type="ARBA" id="ARBA00022857"/>
    </source>
</evidence>
<dbReference type="HAMAP" id="MF_01925">
    <property type="entry name" value="P5C_reductase"/>
    <property type="match status" value="1"/>
</dbReference>
<protein>
    <recommendedName>
        <fullName evidence="4 5">Pyrroline-5-carboxylate reductase</fullName>
        <shortName evidence="4">P5C reductase</shortName>
        <shortName evidence="4">P5CR</shortName>
        <ecNumber evidence="4 5">1.5.1.2</ecNumber>
    </recommendedName>
    <alternativeName>
        <fullName evidence="4">PCA reductase</fullName>
    </alternativeName>
</protein>
<proteinExistence type="inferred from homology"/>
<accession>A0ABQ5ZXU5</accession>
<dbReference type="EC" id="1.5.1.2" evidence="4 5"/>
<dbReference type="EMBL" id="BSOR01000039">
    <property type="protein sequence ID" value="GLR64819.1"/>
    <property type="molecule type" value="Genomic_DNA"/>
</dbReference>
<keyword evidence="4" id="KW-0641">Proline biosynthesis</keyword>
<evidence type="ECO:0000259" key="7">
    <source>
        <dbReference type="Pfam" id="PF14748"/>
    </source>
</evidence>
<dbReference type="PANTHER" id="PTHR11645">
    <property type="entry name" value="PYRROLINE-5-CARBOXYLATE REDUCTASE"/>
    <property type="match status" value="1"/>
</dbReference>
<dbReference type="Pfam" id="PF14748">
    <property type="entry name" value="P5CR_dimer"/>
    <property type="match status" value="1"/>
</dbReference>
<organism evidence="8 9">
    <name type="scientific">Marinospirillum insulare</name>
    <dbReference type="NCBI Taxonomy" id="217169"/>
    <lineage>
        <taxon>Bacteria</taxon>
        <taxon>Pseudomonadati</taxon>
        <taxon>Pseudomonadota</taxon>
        <taxon>Gammaproteobacteria</taxon>
        <taxon>Oceanospirillales</taxon>
        <taxon>Oceanospirillaceae</taxon>
        <taxon>Marinospirillum</taxon>
    </lineage>
</organism>
<dbReference type="PIRSF" id="PIRSF000193">
    <property type="entry name" value="Pyrrol-5-carb_rd"/>
    <property type="match status" value="1"/>
</dbReference>
<comment type="subcellular location">
    <subcellularLocation>
        <location evidence="4">Cytoplasm</location>
    </subcellularLocation>
</comment>
<comment type="catalytic activity">
    <reaction evidence="4">
        <text>L-proline + NAD(+) = (S)-1-pyrroline-5-carboxylate + NADH + 2 H(+)</text>
        <dbReference type="Rhea" id="RHEA:14105"/>
        <dbReference type="ChEBI" id="CHEBI:15378"/>
        <dbReference type="ChEBI" id="CHEBI:17388"/>
        <dbReference type="ChEBI" id="CHEBI:57540"/>
        <dbReference type="ChEBI" id="CHEBI:57945"/>
        <dbReference type="ChEBI" id="CHEBI:60039"/>
        <dbReference type="EC" id="1.5.1.2"/>
    </reaction>
</comment>
<evidence type="ECO:0000259" key="6">
    <source>
        <dbReference type="Pfam" id="PF03807"/>
    </source>
</evidence>
<evidence type="ECO:0000256" key="3">
    <source>
        <dbReference type="ARBA" id="ARBA00023002"/>
    </source>
</evidence>
<gene>
    <name evidence="4 8" type="primary">proC</name>
    <name evidence="8" type="ORF">GCM10007878_22570</name>
</gene>
<comment type="similarity">
    <text evidence="1 4">Belongs to the pyrroline-5-carboxylate reductase family.</text>
</comment>
<comment type="pathway">
    <text evidence="4">Amino-acid biosynthesis; L-proline biosynthesis; L-proline from L-glutamate 5-semialdehyde: step 1/1.</text>
</comment>
<comment type="caution">
    <text evidence="8">The sequence shown here is derived from an EMBL/GenBank/DDBJ whole genome shotgun (WGS) entry which is preliminary data.</text>
</comment>
<dbReference type="Proteomes" id="UP001156682">
    <property type="component" value="Unassembled WGS sequence"/>
</dbReference>
<dbReference type="InterPro" id="IPR036291">
    <property type="entry name" value="NAD(P)-bd_dom_sf"/>
</dbReference>
<sequence>MTEPTTKTQPNIAFIGAGNMGGAILRGLVKQGYPASSLMATGRDLAGLELLAKETGVGTTTDNQQATAWADLVVLGVKPQVMQAVCLDLTQTVQTTKPLLLSIAAGITSDTLLSWLGGKLPLVRSMPNTPSLLGAGVAGLYATPEVSQQQRAWVEQITQAVGQAYWVEKEQQLDAVTAVSGSGPAYYFLFTEALAAAGEKLGLSPELALNLAKATAAGAGKMLLESQDEPAELRRKVTSPGGTTEQAIHTLIEKGLPELVELAAQAAASRAVELAEELKDC</sequence>
<evidence type="ECO:0000256" key="5">
    <source>
        <dbReference type="NCBIfam" id="TIGR00112"/>
    </source>
</evidence>
<dbReference type="SUPFAM" id="SSF48179">
    <property type="entry name" value="6-phosphogluconate dehydrogenase C-terminal domain-like"/>
    <property type="match status" value="1"/>
</dbReference>
<name>A0ABQ5ZXU5_9GAMM</name>
<keyword evidence="4" id="KW-0963">Cytoplasm</keyword>
<keyword evidence="2 4" id="KW-0521">NADP</keyword>
<dbReference type="InterPro" id="IPR008927">
    <property type="entry name" value="6-PGluconate_DH-like_C_sf"/>
</dbReference>
<dbReference type="SUPFAM" id="SSF51735">
    <property type="entry name" value="NAD(P)-binding Rossmann-fold domains"/>
    <property type="match status" value="1"/>
</dbReference>
<feature type="domain" description="Pyrroline-5-carboxylate reductase catalytic N-terminal" evidence="6">
    <location>
        <begin position="12"/>
        <end position="106"/>
    </location>
</feature>
<evidence type="ECO:0000256" key="1">
    <source>
        <dbReference type="ARBA" id="ARBA00005525"/>
    </source>
</evidence>
<feature type="domain" description="Pyrroline-5-carboxylate reductase dimerisation" evidence="7">
    <location>
        <begin position="170"/>
        <end position="274"/>
    </location>
</feature>
<dbReference type="InterPro" id="IPR029036">
    <property type="entry name" value="P5CR_dimer"/>
</dbReference>
<keyword evidence="4" id="KW-0028">Amino-acid biosynthesis</keyword>
<dbReference type="InterPro" id="IPR028939">
    <property type="entry name" value="P5C_Rdtase_cat_N"/>
</dbReference>
<dbReference type="PANTHER" id="PTHR11645:SF0">
    <property type="entry name" value="PYRROLINE-5-CARBOXYLATE REDUCTASE 3"/>
    <property type="match status" value="1"/>
</dbReference>
<dbReference type="RefSeq" id="WP_027850568.1">
    <property type="nucleotide sequence ID" value="NZ_BSOR01000039.1"/>
</dbReference>
<dbReference type="Gene3D" id="1.10.3730.10">
    <property type="entry name" value="ProC C-terminal domain-like"/>
    <property type="match status" value="1"/>
</dbReference>